<keyword evidence="5" id="KW-0132">Cell division</keyword>
<dbReference type="PATRIC" id="fig|1423744.4.peg.291"/>
<evidence type="ECO:0000256" key="13">
    <source>
        <dbReference type="ARBA" id="ARBA00023306"/>
    </source>
</evidence>
<protein>
    <recommendedName>
        <fullName evidence="3">DNA translocase FtsK</fullName>
    </recommendedName>
</protein>
<keyword evidence="9 16" id="KW-0067">ATP-binding</keyword>
<feature type="compositionally biased region" description="Basic and acidic residues" evidence="17">
    <location>
        <begin position="270"/>
        <end position="295"/>
    </location>
</feature>
<dbReference type="Pfam" id="PF09397">
    <property type="entry name" value="FtsK_gamma"/>
    <property type="match status" value="1"/>
</dbReference>
<feature type="domain" description="FtsK" evidence="19">
    <location>
        <begin position="492"/>
        <end position="689"/>
    </location>
</feature>
<keyword evidence="4" id="KW-1003">Cell membrane</keyword>
<dbReference type="SUPFAM" id="SSF46785">
    <property type="entry name" value="Winged helix' DNA-binding domain"/>
    <property type="match status" value="1"/>
</dbReference>
<evidence type="ECO:0000313" key="20">
    <source>
        <dbReference type="EMBL" id="KRN04187.1"/>
    </source>
</evidence>
<evidence type="ECO:0000256" key="4">
    <source>
        <dbReference type="ARBA" id="ARBA00022475"/>
    </source>
</evidence>
<dbReference type="CDD" id="cd01127">
    <property type="entry name" value="TrwB_TraG_TraD_VirD4"/>
    <property type="match status" value="1"/>
</dbReference>
<evidence type="ECO:0000313" key="21">
    <source>
        <dbReference type="Proteomes" id="UP000051378"/>
    </source>
</evidence>
<dbReference type="SMART" id="SM00843">
    <property type="entry name" value="Ftsk_gamma"/>
    <property type="match status" value="1"/>
</dbReference>
<dbReference type="STRING" id="1423744.FC86_GL000284"/>
<dbReference type="InterPro" id="IPR027417">
    <property type="entry name" value="P-loop_NTPase"/>
</dbReference>
<keyword evidence="10 18" id="KW-1133">Transmembrane helix</keyword>
<feature type="binding site" evidence="16">
    <location>
        <begin position="509"/>
        <end position="516"/>
    </location>
    <ligand>
        <name>ATP</name>
        <dbReference type="ChEBI" id="CHEBI:30616"/>
    </ligand>
</feature>
<dbReference type="AlphaFoldDB" id="A0A0R2DLX8"/>
<feature type="transmembrane region" description="Helical" evidence="18">
    <location>
        <begin position="160"/>
        <end position="186"/>
    </location>
</feature>
<dbReference type="Pfam" id="PF01580">
    <property type="entry name" value="FtsK_SpoIIIE"/>
    <property type="match status" value="1"/>
</dbReference>
<comment type="function">
    <text evidence="14">Essential cell division protein that coordinates cell division and chromosome segregation. The N-terminus is involved in assembly of the cell-division machinery. The C-terminus functions as a DNA motor that moves dsDNA in an ATP-dependent manner towards the dif recombination site, which is located within the replication terminus region. Required for activation of the Xer recombinase, allowing activation of chromosome unlinking by recombination.</text>
</comment>
<feature type="compositionally biased region" description="Polar residues" evidence="17">
    <location>
        <begin position="303"/>
        <end position="317"/>
    </location>
</feature>
<dbReference type="Pfam" id="PF13491">
    <property type="entry name" value="FtsK_4TM"/>
    <property type="match status" value="1"/>
</dbReference>
<evidence type="ECO:0000256" key="6">
    <source>
        <dbReference type="ARBA" id="ARBA00022692"/>
    </source>
</evidence>
<keyword evidence="8" id="KW-0159">Chromosome partition</keyword>
<dbReference type="GO" id="GO:0051301">
    <property type="term" value="P:cell division"/>
    <property type="evidence" value="ECO:0007669"/>
    <property type="project" value="UniProtKB-KW"/>
</dbReference>
<dbReference type="PANTHER" id="PTHR22683">
    <property type="entry name" value="SPORULATION PROTEIN RELATED"/>
    <property type="match status" value="1"/>
</dbReference>
<dbReference type="InterPro" id="IPR018541">
    <property type="entry name" value="Ftsk_gamma"/>
</dbReference>
<dbReference type="SMART" id="SM00382">
    <property type="entry name" value="AAA"/>
    <property type="match status" value="1"/>
</dbReference>
<proteinExistence type="inferred from homology"/>
<keyword evidence="7 16" id="KW-0547">Nucleotide-binding</keyword>
<evidence type="ECO:0000256" key="8">
    <source>
        <dbReference type="ARBA" id="ARBA00022829"/>
    </source>
</evidence>
<keyword evidence="21" id="KW-1185">Reference proteome</keyword>
<dbReference type="InterPro" id="IPR003593">
    <property type="entry name" value="AAA+_ATPase"/>
</dbReference>
<evidence type="ECO:0000256" key="9">
    <source>
        <dbReference type="ARBA" id="ARBA00022840"/>
    </source>
</evidence>
<dbReference type="GO" id="GO:0003677">
    <property type="term" value="F:DNA binding"/>
    <property type="evidence" value="ECO:0007669"/>
    <property type="project" value="UniProtKB-KW"/>
</dbReference>
<evidence type="ECO:0000256" key="3">
    <source>
        <dbReference type="ARBA" id="ARBA00020887"/>
    </source>
</evidence>
<dbReference type="GO" id="GO:0007059">
    <property type="term" value="P:chromosome segregation"/>
    <property type="evidence" value="ECO:0007669"/>
    <property type="project" value="UniProtKB-KW"/>
</dbReference>
<dbReference type="PANTHER" id="PTHR22683:SF41">
    <property type="entry name" value="DNA TRANSLOCASE FTSK"/>
    <property type="match status" value="1"/>
</dbReference>
<feature type="compositionally biased region" description="Basic and acidic residues" evidence="17">
    <location>
        <begin position="239"/>
        <end position="248"/>
    </location>
</feature>
<dbReference type="Gene3D" id="3.30.980.40">
    <property type="match status" value="1"/>
</dbReference>
<dbReference type="Pfam" id="PF17854">
    <property type="entry name" value="FtsK_alpha"/>
    <property type="match status" value="1"/>
</dbReference>
<comment type="caution">
    <text evidence="20">The sequence shown here is derived from an EMBL/GenBank/DDBJ whole genome shotgun (WGS) entry which is preliminary data.</text>
</comment>
<dbReference type="InterPro" id="IPR036390">
    <property type="entry name" value="WH_DNA-bd_sf"/>
</dbReference>
<dbReference type="Gene3D" id="3.40.50.300">
    <property type="entry name" value="P-loop containing nucleotide triphosphate hydrolases"/>
    <property type="match status" value="1"/>
</dbReference>
<feature type="transmembrane region" description="Helical" evidence="18">
    <location>
        <begin position="93"/>
        <end position="116"/>
    </location>
</feature>
<dbReference type="SUPFAM" id="SSF103473">
    <property type="entry name" value="MFS general substrate transporter"/>
    <property type="match status" value="1"/>
</dbReference>
<dbReference type="InterPro" id="IPR025199">
    <property type="entry name" value="FtsK_4TM"/>
</dbReference>
<evidence type="ECO:0000256" key="18">
    <source>
        <dbReference type="SAM" id="Phobius"/>
    </source>
</evidence>
<dbReference type="GO" id="GO:0005886">
    <property type="term" value="C:plasma membrane"/>
    <property type="evidence" value="ECO:0007669"/>
    <property type="project" value="UniProtKB-SubCell"/>
</dbReference>
<gene>
    <name evidence="20" type="ORF">FC86_GL000284</name>
</gene>
<dbReference type="OrthoDB" id="9807790at2"/>
<keyword evidence="13" id="KW-0131">Cell cycle</keyword>
<keyword evidence="6 18" id="KW-0812">Transmembrane</keyword>
<evidence type="ECO:0000256" key="17">
    <source>
        <dbReference type="SAM" id="MobiDB-lite"/>
    </source>
</evidence>
<evidence type="ECO:0000256" key="14">
    <source>
        <dbReference type="ARBA" id="ARBA00024986"/>
    </source>
</evidence>
<dbReference type="InterPro" id="IPR036388">
    <property type="entry name" value="WH-like_DNA-bd_sf"/>
</dbReference>
<keyword evidence="12 18" id="KW-0472">Membrane</keyword>
<keyword evidence="11" id="KW-0238">DNA-binding</keyword>
<dbReference type="InterPro" id="IPR036259">
    <property type="entry name" value="MFS_trans_sf"/>
</dbReference>
<reference evidence="20 21" key="1">
    <citation type="journal article" date="2015" name="Genome Announc.">
        <title>Expanding the biotechnology potential of lactobacilli through comparative genomics of 213 strains and associated genera.</title>
        <authorList>
            <person name="Sun Z."/>
            <person name="Harris H.M."/>
            <person name="McCann A."/>
            <person name="Guo C."/>
            <person name="Argimon S."/>
            <person name="Zhang W."/>
            <person name="Yang X."/>
            <person name="Jeffery I.B."/>
            <person name="Cooney J.C."/>
            <person name="Kagawa T.F."/>
            <person name="Liu W."/>
            <person name="Song Y."/>
            <person name="Salvetti E."/>
            <person name="Wrobel A."/>
            <person name="Rasinkangas P."/>
            <person name="Parkhill J."/>
            <person name="Rea M.C."/>
            <person name="O'Sullivan O."/>
            <person name="Ritari J."/>
            <person name="Douillard F.P."/>
            <person name="Paul Ross R."/>
            <person name="Yang R."/>
            <person name="Briner A.E."/>
            <person name="Felis G.E."/>
            <person name="de Vos W.M."/>
            <person name="Barrangou R."/>
            <person name="Klaenhammer T.R."/>
            <person name="Caufield P.W."/>
            <person name="Cui Y."/>
            <person name="Zhang H."/>
            <person name="O'Toole P.W."/>
        </authorList>
    </citation>
    <scope>NUCLEOTIDE SEQUENCE [LARGE SCALE GENOMIC DNA]</scope>
    <source>
        <strain evidence="20 21">DSM 23037</strain>
    </source>
</reference>
<evidence type="ECO:0000256" key="15">
    <source>
        <dbReference type="ARBA" id="ARBA00025923"/>
    </source>
</evidence>
<dbReference type="InterPro" id="IPR050206">
    <property type="entry name" value="FtsK/SpoIIIE/SftA"/>
</dbReference>
<accession>A0A0R2DLX8</accession>
<evidence type="ECO:0000256" key="2">
    <source>
        <dbReference type="ARBA" id="ARBA00006474"/>
    </source>
</evidence>
<dbReference type="RefSeq" id="WP_056974449.1">
    <property type="nucleotide sequence ID" value="NZ_AYZL01000016.1"/>
</dbReference>
<evidence type="ECO:0000256" key="11">
    <source>
        <dbReference type="ARBA" id="ARBA00023125"/>
    </source>
</evidence>
<dbReference type="SUPFAM" id="SSF52540">
    <property type="entry name" value="P-loop containing nucleoside triphosphate hydrolases"/>
    <property type="match status" value="1"/>
</dbReference>
<evidence type="ECO:0000256" key="1">
    <source>
        <dbReference type="ARBA" id="ARBA00004651"/>
    </source>
</evidence>
<feature type="region of interest" description="Disordered" evidence="17">
    <location>
        <begin position="228"/>
        <end position="323"/>
    </location>
</feature>
<comment type="subunit">
    <text evidence="15">Homohexamer. Forms a ring that surrounds DNA.</text>
</comment>
<sequence>MVKKKKTLATRKKKPQTKKPKKKDFNFVIVGIIIIIISIFSFFKFGWLGSQLANCYQFFVGETVWFAAIATFVIGFGMIIYERLPKISAKRYIGLSLAYLFVLCIISTIYFNQIGLATDYLGSFLHSATEGFKNPGSSNFSGGILGVGLYTIFNPLIGTVGIYLVSSILIIVGLLLFFDVSFASFINIFQDNSKKMINQTQDVVENSKQKYSELVEKKRKKVEHKVDFPNTTDFDNQTDEIKKAENLKKTSSKASTYETENEHTVQTNLKETKQDNQVEREDNKYADFSRREKFKSQAKVEPNSESVDQPKNSNPEIHQSEEVELPKTQTMEESLNNTTHLVDETTAKTPTNPTTYHKPPLELLTPSPVVDQSEEREFIEENKEKLRQTFESFGVKVEVKKADLGPSVTKYEVQPDIGVKVSKIVNLADDLALALAARDIRIEAPIPGKPYVGIEVPNKKTLPVYFRESIEKQDLDDREKPLSVPLGKDVTGEIISADLTKMPHLLIAGSTGSGKSVSINAIITSLLMKTTPDELKLILIDPKMVELSVYNGIAHLMIPVVTDSKKAANALKKAVKEMERRYELFAASGVRNMTEYNHKVTQNNDDTENPVMEKLPYIVVIIDELSDLMMVAGNEVESAIVRLAQMARAAGIHMIIATQRPSVDVITGLIKANVPSRIAFAVSSGIDSRTILDSQGAEKLLGHGDMLFVPIGSNKPTRIQASFISVEEVERVVDFVSKQKEVEYDEKMLPNTSGTSDQSDDEPPEDEYYDEAVALVQKQRSASVSMLQRRFRIGYNRAARLIDEMEDRGVVGPYEGSKPRKVYEIDINQNETEGE</sequence>
<dbReference type="GO" id="GO:0005524">
    <property type="term" value="F:ATP binding"/>
    <property type="evidence" value="ECO:0007669"/>
    <property type="project" value="UniProtKB-UniRule"/>
</dbReference>
<feature type="compositionally biased region" description="Polar residues" evidence="17">
    <location>
        <begin position="252"/>
        <end position="269"/>
    </location>
</feature>
<name>A0A0R2DLX8_9LACO</name>
<evidence type="ECO:0000259" key="19">
    <source>
        <dbReference type="PROSITE" id="PS50901"/>
    </source>
</evidence>
<evidence type="ECO:0000256" key="12">
    <source>
        <dbReference type="ARBA" id="ARBA00023136"/>
    </source>
</evidence>
<dbReference type="Proteomes" id="UP000051378">
    <property type="component" value="Unassembled WGS sequence"/>
</dbReference>
<dbReference type="EMBL" id="AYZL01000016">
    <property type="protein sequence ID" value="KRN04187.1"/>
    <property type="molecule type" value="Genomic_DNA"/>
</dbReference>
<comment type="subcellular location">
    <subcellularLocation>
        <location evidence="1">Cell membrane</location>
        <topology evidence="1">Multi-pass membrane protein</topology>
    </subcellularLocation>
</comment>
<organism evidence="20 21">
    <name type="scientific">Holzapfeliella floricola DSM 23037 = JCM 16512</name>
    <dbReference type="NCBI Taxonomy" id="1423744"/>
    <lineage>
        <taxon>Bacteria</taxon>
        <taxon>Bacillati</taxon>
        <taxon>Bacillota</taxon>
        <taxon>Bacilli</taxon>
        <taxon>Lactobacillales</taxon>
        <taxon>Lactobacillaceae</taxon>
        <taxon>Holzapfeliella</taxon>
    </lineage>
</organism>
<feature type="transmembrane region" description="Helical" evidence="18">
    <location>
        <begin position="25"/>
        <end position="43"/>
    </location>
</feature>
<dbReference type="PROSITE" id="PS50901">
    <property type="entry name" value="FTSK"/>
    <property type="match status" value="1"/>
</dbReference>
<feature type="region of interest" description="Disordered" evidence="17">
    <location>
        <begin position="345"/>
        <end position="366"/>
    </location>
</feature>
<evidence type="ECO:0000256" key="16">
    <source>
        <dbReference type="PROSITE-ProRule" id="PRU00289"/>
    </source>
</evidence>
<comment type="similarity">
    <text evidence="2">Belongs to the FtsK/SpoIIIE/SftA family.</text>
</comment>
<dbReference type="InterPro" id="IPR041027">
    <property type="entry name" value="FtsK_alpha"/>
</dbReference>
<evidence type="ECO:0000256" key="7">
    <source>
        <dbReference type="ARBA" id="ARBA00022741"/>
    </source>
</evidence>
<feature type="region of interest" description="Disordered" evidence="17">
    <location>
        <begin position="744"/>
        <end position="766"/>
    </location>
</feature>
<evidence type="ECO:0000256" key="5">
    <source>
        <dbReference type="ARBA" id="ARBA00022618"/>
    </source>
</evidence>
<dbReference type="InterPro" id="IPR002543">
    <property type="entry name" value="FtsK_dom"/>
</dbReference>
<dbReference type="Gene3D" id="1.10.10.10">
    <property type="entry name" value="Winged helix-like DNA-binding domain superfamily/Winged helix DNA-binding domain"/>
    <property type="match status" value="1"/>
</dbReference>
<evidence type="ECO:0000256" key="10">
    <source>
        <dbReference type="ARBA" id="ARBA00022989"/>
    </source>
</evidence>
<feature type="transmembrane region" description="Helical" evidence="18">
    <location>
        <begin position="63"/>
        <end position="81"/>
    </location>
</feature>